<sequence>MASQSTQTSKKVTILSIDGGGIRGIIPAVILHELEKHLQKLDGPNARIADYFDIIAGTSTGSILTAMVTAPEKKRLNSNEPNERPRPRFDASSYVPFYEDKGKVIFGSPIFHVHDYPKKVKEAVWYVLSRFTSPINWFEAGMAILTRHGPSALRSAIKKELGDVKLRETVTKVVIPTFRIKKTKPVIFTSDMTIDLKNKPYEDFDLADVVLASSAAPTFFPPHNIHFKGKDEGFFDGGVSANNPTLAALCEATRTYGNERNYGNYLVLSLGTGRAGTIRPQAGQGLAEWFFKEIVGKFKFQFILNTVDDAVEFYLSRIFHSNGPNTNYLRIQANLSLRPPFSFNSCLAPEYDEVKGEAEQMDNASWSNTLTLKNIGMRLLDKNVMIVNPDTGEIDKLEYKYKDALAKFAKELVVEKKKQRPGN</sequence>
<dbReference type="Gene3D" id="3.40.1090.10">
    <property type="entry name" value="Cytosolic phospholipase A2 catalytic domain"/>
    <property type="match status" value="1"/>
</dbReference>
<keyword evidence="8" id="KW-1185">Reference proteome</keyword>
<keyword evidence="2 4" id="KW-0442">Lipid degradation</keyword>
<name>B9RNA0_RICCO</name>
<comment type="domain">
    <text evidence="5">The nitrogen atoms of the two glycine residues in the GGXR motif define the oxyanion hole, and stabilize the oxyanion that forms during the nucleophilic attack by the catalytic serine during substrate cleavage.</text>
</comment>
<organism evidence="7 8">
    <name type="scientific">Ricinus communis</name>
    <name type="common">Castor bean</name>
    <dbReference type="NCBI Taxonomy" id="3988"/>
    <lineage>
        <taxon>Eukaryota</taxon>
        <taxon>Viridiplantae</taxon>
        <taxon>Streptophyta</taxon>
        <taxon>Embryophyta</taxon>
        <taxon>Tracheophyta</taxon>
        <taxon>Spermatophyta</taxon>
        <taxon>Magnoliopsida</taxon>
        <taxon>eudicotyledons</taxon>
        <taxon>Gunneridae</taxon>
        <taxon>Pentapetalae</taxon>
        <taxon>rosids</taxon>
        <taxon>fabids</taxon>
        <taxon>Malpighiales</taxon>
        <taxon>Euphorbiaceae</taxon>
        <taxon>Acalyphoideae</taxon>
        <taxon>Acalypheae</taxon>
        <taxon>Ricinus</taxon>
    </lineage>
</organism>
<evidence type="ECO:0000256" key="2">
    <source>
        <dbReference type="ARBA" id="ARBA00022963"/>
    </source>
</evidence>
<reference evidence="8" key="1">
    <citation type="journal article" date="2010" name="Nat. Biotechnol.">
        <title>Draft genome sequence of the oilseed species Ricinus communis.</title>
        <authorList>
            <person name="Chan A.P."/>
            <person name="Crabtree J."/>
            <person name="Zhao Q."/>
            <person name="Lorenzi H."/>
            <person name="Orvis J."/>
            <person name="Puiu D."/>
            <person name="Melake-Berhan A."/>
            <person name="Jones K.M."/>
            <person name="Redman J."/>
            <person name="Chen G."/>
            <person name="Cahoon E.B."/>
            <person name="Gedil M."/>
            <person name="Stanke M."/>
            <person name="Haas B.J."/>
            <person name="Wortman J.R."/>
            <person name="Fraser-Liggett C.M."/>
            <person name="Ravel J."/>
            <person name="Rabinowicz P.D."/>
        </authorList>
    </citation>
    <scope>NUCLEOTIDE SEQUENCE [LARGE SCALE GENOMIC DNA]</scope>
    <source>
        <strain evidence="8">cv. Hale</strain>
    </source>
</reference>
<dbReference type="InParanoid" id="B9RNA0"/>
<accession>B9RNA0</accession>
<keyword evidence="4 5" id="KW-0378">Hydrolase</keyword>
<feature type="active site" description="Nucleophile" evidence="4">
    <location>
        <position position="59"/>
    </location>
</feature>
<proteinExistence type="inferred from homology"/>
<dbReference type="PANTHER" id="PTHR32176">
    <property type="entry name" value="XYLOSE ISOMERASE"/>
    <property type="match status" value="1"/>
</dbReference>
<gene>
    <name evidence="7" type="ORF">RCOM_1345920</name>
</gene>
<comment type="similarity">
    <text evidence="1 5">Belongs to the patatin family.</text>
</comment>
<dbReference type="PROSITE" id="PS51635">
    <property type="entry name" value="PNPLA"/>
    <property type="match status" value="1"/>
</dbReference>
<dbReference type="PANTHER" id="PTHR32176:SF115">
    <property type="entry name" value="PATATIN-LIKE PROTEIN 3"/>
    <property type="match status" value="1"/>
</dbReference>
<dbReference type="eggNOG" id="KOG0513">
    <property type="taxonomic scope" value="Eukaryota"/>
</dbReference>
<evidence type="ECO:0000256" key="1">
    <source>
        <dbReference type="ARBA" id="ARBA00010240"/>
    </source>
</evidence>
<feature type="domain" description="PNPLA" evidence="6">
    <location>
        <begin position="15"/>
        <end position="249"/>
    </location>
</feature>
<dbReference type="GO" id="GO:0004620">
    <property type="term" value="F:phospholipase activity"/>
    <property type="evidence" value="ECO:0000318"/>
    <property type="project" value="GO_Central"/>
</dbReference>
<dbReference type="GO" id="GO:0016042">
    <property type="term" value="P:lipid catabolic process"/>
    <property type="evidence" value="ECO:0007669"/>
    <property type="project" value="UniProtKB-UniRule"/>
</dbReference>
<dbReference type="EMBL" id="EQ973790">
    <property type="protein sequence ID" value="EEF47223.1"/>
    <property type="molecule type" value="Genomic_DNA"/>
</dbReference>
<evidence type="ECO:0000256" key="3">
    <source>
        <dbReference type="ARBA" id="ARBA00023098"/>
    </source>
</evidence>
<dbReference type="InterPro" id="IPR002641">
    <property type="entry name" value="PNPLA_dom"/>
</dbReference>
<keyword evidence="3 4" id="KW-0443">Lipid metabolism</keyword>
<comment type="function">
    <text evidence="5">Lipolytic acyl hydrolase (LAH).</text>
</comment>
<evidence type="ECO:0000256" key="4">
    <source>
        <dbReference type="PROSITE-ProRule" id="PRU01161"/>
    </source>
</evidence>
<evidence type="ECO:0000259" key="6">
    <source>
        <dbReference type="PROSITE" id="PS51635"/>
    </source>
</evidence>
<feature type="short sequence motif" description="DGA/G" evidence="4">
    <location>
        <begin position="236"/>
        <end position="238"/>
    </location>
</feature>
<dbReference type="Pfam" id="PF01734">
    <property type="entry name" value="Patatin"/>
    <property type="match status" value="1"/>
</dbReference>
<dbReference type="AlphaFoldDB" id="B9RNA0"/>
<dbReference type="GO" id="GO:0047372">
    <property type="term" value="F:monoacylglycerol lipase activity"/>
    <property type="evidence" value="ECO:0000318"/>
    <property type="project" value="GO_Central"/>
</dbReference>
<evidence type="ECO:0000313" key="8">
    <source>
        <dbReference type="Proteomes" id="UP000008311"/>
    </source>
</evidence>
<evidence type="ECO:0000256" key="5">
    <source>
        <dbReference type="RuleBase" id="RU361262"/>
    </source>
</evidence>
<feature type="short sequence motif" description="GXGXXG" evidence="4">
    <location>
        <begin position="19"/>
        <end position="24"/>
    </location>
</feature>
<protein>
    <recommendedName>
        <fullName evidence="5">Patatin</fullName>
        <ecNumber evidence="5">3.1.1.-</ecNumber>
    </recommendedName>
</protein>
<dbReference type="Proteomes" id="UP000008311">
    <property type="component" value="Unassembled WGS sequence"/>
</dbReference>
<evidence type="ECO:0000313" key="7">
    <source>
        <dbReference type="EMBL" id="EEF47223.1"/>
    </source>
</evidence>
<feature type="short sequence motif" description="GXSXG" evidence="4">
    <location>
        <begin position="57"/>
        <end position="61"/>
    </location>
</feature>
<dbReference type="InterPro" id="IPR016035">
    <property type="entry name" value="Acyl_Trfase/lysoPLipase"/>
</dbReference>
<dbReference type="SUPFAM" id="SSF52151">
    <property type="entry name" value="FabD/lysophospholipase-like"/>
    <property type="match status" value="1"/>
</dbReference>
<feature type="active site" description="Proton acceptor" evidence="4">
    <location>
        <position position="236"/>
    </location>
</feature>
<dbReference type="EC" id="3.1.1.-" evidence="5"/>